<name>A0ABM6Q5G0_9PROT</name>
<proteinExistence type="predicted"/>
<accession>A0ABM6Q5G0</accession>
<evidence type="ECO:0008006" key="3">
    <source>
        <dbReference type="Google" id="ProtNLM"/>
    </source>
</evidence>
<dbReference type="EMBL" id="CP024199">
    <property type="protein sequence ID" value="AUG51744.1"/>
    <property type="molecule type" value="Genomic_DNA"/>
</dbReference>
<protein>
    <recommendedName>
        <fullName evidence="3">DUF1127 domain-containing protein</fullName>
    </recommendedName>
</protein>
<evidence type="ECO:0000313" key="2">
    <source>
        <dbReference type="Proteomes" id="UP000233458"/>
    </source>
</evidence>
<dbReference type="Proteomes" id="UP000233458">
    <property type="component" value="Chromosome"/>
</dbReference>
<keyword evidence="2" id="KW-1185">Reference proteome</keyword>
<sequence length="97" mass="11087">MLRSFISKLGATAMPGYMPTHIDHVTRHARNGTGHLPDLFSGILAWFPFFGHRWREHRKIARDTAFLKHAPTALLDDIGLRRENIDTACKTGWPLPR</sequence>
<reference evidence="1 2" key="1">
    <citation type="submission" date="2017-10" db="EMBL/GenBank/DDBJ databases">
        <title>Biodiversity and function of Thalassospira species in the particle-attached aromatic-hydrocarbon-degrading consortia from the surface seawater of the China South Sea.</title>
        <authorList>
            <person name="Dong C."/>
            <person name="Liu R."/>
            <person name="Shao Z."/>
        </authorList>
    </citation>
    <scope>NUCLEOTIDE SEQUENCE [LARGE SCALE GENOMIC DNA]</scope>
    <source>
        <strain evidence="1 2">CSC3H3</strain>
    </source>
</reference>
<gene>
    <name evidence="1" type="ORF">CSC3H3_02725</name>
</gene>
<organism evidence="1 2">
    <name type="scientific">Thalassospira marina</name>
    <dbReference type="NCBI Taxonomy" id="2048283"/>
    <lineage>
        <taxon>Bacteria</taxon>
        <taxon>Pseudomonadati</taxon>
        <taxon>Pseudomonadota</taxon>
        <taxon>Alphaproteobacteria</taxon>
        <taxon>Rhodospirillales</taxon>
        <taxon>Thalassospiraceae</taxon>
        <taxon>Thalassospira</taxon>
    </lineage>
</organism>
<evidence type="ECO:0000313" key="1">
    <source>
        <dbReference type="EMBL" id="AUG51744.1"/>
    </source>
</evidence>